<comment type="function">
    <text evidence="6">Catalyzes the interconversion of beta-pyran and beta-furan forms of D-ribose.</text>
</comment>
<dbReference type="Gene3D" id="3.40.1650.10">
    <property type="entry name" value="RbsD-like domain"/>
    <property type="match status" value="1"/>
</dbReference>
<sequence length="129" mass="14300">MKKHGILNRDIASVLAKLGHTDTIVIADCGLPIPESVKCIDLSLKQGVPSFLDVLYEVLADMEVEEATFAQEVKTYNLELYSNLEAINLPIKMVSHENFKELTKNAKAIIRTGENKPYANIILKAGVIF</sequence>
<dbReference type="InterPro" id="IPR023064">
    <property type="entry name" value="D-ribose_pyranase"/>
</dbReference>
<accession>A0A1S2LRI2</accession>
<keyword evidence="5 6" id="KW-0119">Carbohydrate metabolism</keyword>
<dbReference type="GO" id="GO:0016872">
    <property type="term" value="F:intramolecular lyase activity"/>
    <property type="evidence" value="ECO:0007669"/>
    <property type="project" value="UniProtKB-UniRule"/>
</dbReference>
<comment type="subunit">
    <text evidence="6">Homodecamer.</text>
</comment>
<keyword evidence="4 6" id="KW-0413">Isomerase</keyword>
<dbReference type="UniPathway" id="UPA00916">
    <property type="reaction ID" value="UER00888"/>
</dbReference>
<dbReference type="Proteomes" id="UP000179524">
    <property type="component" value="Unassembled WGS sequence"/>
</dbReference>
<evidence type="ECO:0000313" key="7">
    <source>
        <dbReference type="EMBL" id="OIJ14277.1"/>
    </source>
</evidence>
<dbReference type="InterPro" id="IPR023750">
    <property type="entry name" value="RbsD-like_sf"/>
</dbReference>
<feature type="binding site" evidence="6">
    <location>
        <begin position="118"/>
        <end position="120"/>
    </location>
    <ligand>
        <name>substrate</name>
    </ligand>
</feature>
<evidence type="ECO:0000256" key="4">
    <source>
        <dbReference type="ARBA" id="ARBA00023235"/>
    </source>
</evidence>
<evidence type="ECO:0000256" key="6">
    <source>
        <dbReference type="HAMAP-Rule" id="MF_01661"/>
    </source>
</evidence>
<protein>
    <recommendedName>
        <fullName evidence="2 6">D-ribose pyranase</fullName>
        <ecNumber evidence="2 6">5.4.99.62</ecNumber>
    </recommendedName>
</protein>
<comment type="catalytic activity">
    <reaction evidence="1 6">
        <text>beta-D-ribopyranose = beta-D-ribofuranose</text>
        <dbReference type="Rhea" id="RHEA:25432"/>
        <dbReference type="ChEBI" id="CHEBI:27476"/>
        <dbReference type="ChEBI" id="CHEBI:47002"/>
        <dbReference type="EC" id="5.4.99.62"/>
    </reaction>
</comment>
<comment type="subcellular location">
    <subcellularLocation>
        <location evidence="6">Cytoplasm</location>
    </subcellularLocation>
</comment>
<dbReference type="EMBL" id="MLQR01000021">
    <property type="protein sequence ID" value="OIJ14277.1"/>
    <property type="molecule type" value="Genomic_DNA"/>
</dbReference>
<keyword evidence="3 6" id="KW-0963">Cytoplasm</keyword>
<dbReference type="HAMAP" id="MF_01661">
    <property type="entry name" value="D_rib_pyranase"/>
    <property type="match status" value="1"/>
</dbReference>
<keyword evidence="8" id="KW-1185">Reference proteome</keyword>
<feature type="active site" description="Proton donor" evidence="6">
    <location>
        <position position="20"/>
    </location>
</feature>
<dbReference type="GO" id="GO:0019303">
    <property type="term" value="P:D-ribose catabolic process"/>
    <property type="evidence" value="ECO:0007669"/>
    <property type="project" value="UniProtKB-UniRule"/>
</dbReference>
<dbReference type="EC" id="5.4.99.62" evidence="2 6"/>
<feature type="binding site" evidence="6">
    <location>
        <position position="96"/>
    </location>
    <ligand>
        <name>substrate</name>
    </ligand>
</feature>
<evidence type="ECO:0000256" key="3">
    <source>
        <dbReference type="ARBA" id="ARBA00022490"/>
    </source>
</evidence>
<dbReference type="SUPFAM" id="SSF102546">
    <property type="entry name" value="RbsD-like"/>
    <property type="match status" value="1"/>
</dbReference>
<dbReference type="GO" id="GO:0005829">
    <property type="term" value="C:cytosol"/>
    <property type="evidence" value="ECO:0007669"/>
    <property type="project" value="TreeGrafter"/>
</dbReference>
<reference evidence="7 8" key="1">
    <citation type="submission" date="2016-10" db="EMBL/GenBank/DDBJ databases">
        <title>Draft genome sequences of four alkaliphilic bacteria belonging to the Anaerobacillus genus.</title>
        <authorList>
            <person name="Bassil N.M."/>
            <person name="Lloyd J.R."/>
        </authorList>
    </citation>
    <scope>NUCLEOTIDE SEQUENCE [LARGE SCALE GENOMIC DNA]</scope>
    <source>
        <strain evidence="7 8">DSM 18345</strain>
    </source>
</reference>
<evidence type="ECO:0000256" key="1">
    <source>
        <dbReference type="ARBA" id="ARBA00000223"/>
    </source>
</evidence>
<dbReference type="NCBIfam" id="NF008761">
    <property type="entry name" value="PRK11797.1"/>
    <property type="match status" value="1"/>
</dbReference>
<organism evidence="7 8">
    <name type="scientific">Anaerobacillus alkalilacustris</name>
    <dbReference type="NCBI Taxonomy" id="393763"/>
    <lineage>
        <taxon>Bacteria</taxon>
        <taxon>Bacillati</taxon>
        <taxon>Bacillota</taxon>
        <taxon>Bacilli</taxon>
        <taxon>Bacillales</taxon>
        <taxon>Bacillaceae</taxon>
        <taxon>Anaerobacillus</taxon>
    </lineage>
</organism>
<evidence type="ECO:0000256" key="5">
    <source>
        <dbReference type="ARBA" id="ARBA00023277"/>
    </source>
</evidence>
<dbReference type="PANTHER" id="PTHR37831:SF1">
    <property type="entry name" value="D-RIBOSE PYRANASE"/>
    <property type="match status" value="1"/>
</dbReference>
<dbReference type="InterPro" id="IPR007721">
    <property type="entry name" value="RbsD_FucU"/>
</dbReference>
<dbReference type="GO" id="GO:0062193">
    <property type="term" value="F:D-ribose pyranase activity"/>
    <property type="evidence" value="ECO:0007669"/>
    <property type="project" value="UniProtKB-EC"/>
</dbReference>
<dbReference type="AlphaFoldDB" id="A0A1S2LRI2"/>
<comment type="pathway">
    <text evidence="6">Carbohydrate metabolism; D-ribose degradation; D-ribose 5-phosphate from beta-D-ribopyranose: step 1/2.</text>
</comment>
<dbReference type="GO" id="GO:0048029">
    <property type="term" value="F:monosaccharide binding"/>
    <property type="evidence" value="ECO:0007669"/>
    <property type="project" value="InterPro"/>
</dbReference>
<name>A0A1S2LRI2_9BACI</name>
<gene>
    <name evidence="6" type="primary">rbsD</name>
    <name evidence="7" type="ORF">BKP37_08865</name>
</gene>
<comment type="similarity">
    <text evidence="6">Belongs to the RbsD / FucU family. RbsD subfamily.</text>
</comment>
<comment type="caution">
    <text evidence="7">The sequence shown here is derived from an EMBL/GenBank/DDBJ whole genome shotgun (WGS) entry which is preliminary data.</text>
</comment>
<dbReference type="PANTHER" id="PTHR37831">
    <property type="entry name" value="D-RIBOSE PYRANASE"/>
    <property type="match status" value="1"/>
</dbReference>
<dbReference type="Pfam" id="PF05025">
    <property type="entry name" value="RbsD_FucU"/>
    <property type="match status" value="1"/>
</dbReference>
<dbReference type="RefSeq" id="WP_071309248.1">
    <property type="nucleotide sequence ID" value="NZ_MLQR01000021.1"/>
</dbReference>
<feature type="binding site" evidence="6">
    <location>
        <position position="28"/>
    </location>
    <ligand>
        <name>substrate</name>
    </ligand>
</feature>
<dbReference type="OrthoDB" id="9805009at2"/>
<evidence type="ECO:0000256" key="2">
    <source>
        <dbReference type="ARBA" id="ARBA00012862"/>
    </source>
</evidence>
<proteinExistence type="inferred from homology"/>
<evidence type="ECO:0000313" key="8">
    <source>
        <dbReference type="Proteomes" id="UP000179524"/>
    </source>
</evidence>